<dbReference type="NCBIfam" id="TIGR03353">
    <property type="entry name" value="VI_chp_4"/>
    <property type="match status" value="1"/>
</dbReference>
<dbReference type="PANTHER" id="PTHR35566:SF1">
    <property type="entry name" value="TYPE VI SECRETION SYSTEM BASEPLATE COMPONENT TSSK1"/>
    <property type="match status" value="1"/>
</dbReference>
<name>A0A081CT38_9HYPH</name>
<dbReference type="eggNOG" id="COG3522">
    <property type="taxonomic scope" value="Bacteria"/>
</dbReference>
<sequence length="446" mass="49449">MRHENRVAWSEGMFLRVQHFQQSDRWTERLVRNTTRNLSPYPWGIAEIGIDRSALAIGQFALSNLRGILPDGTPFEAPEDSDLPPPLDLDEGVKNAIVYLALPARQPGKADMSSGTIPSTSSVRVLATTYEASDANVDTDFVAPIDVGRLSLRFLKTGDDLSGYDLIGLARVIEVRSDRAVILDPDFIPPSLNCAASSRLGELLTELLGIVRHRAQAISERIGDPTIRGTAEVGDYFLLQILNRADPLLAHFSANATRFHPIRFYEDCIQLAGELATFTTEKKRATEFPPYRHDDLKASFAAVFDDLRTSLSAVLEQSAVAIELVERRHGVRVGTIHDRTLLRDAGFVLAVRADMSAEDIRRKLPAQIKVGPVERISELVNVALPGIPVRSLPVLPRQLPYRSGTIYFEIDTKTPLWKQLETSGAIALHLAGEFPGLEMEMWALRE</sequence>
<dbReference type="AlphaFoldDB" id="A0A081CT38"/>
<dbReference type="EMBL" id="BBJU01000007">
    <property type="protein sequence ID" value="GAK69834.1"/>
    <property type="molecule type" value="Genomic_DNA"/>
</dbReference>
<dbReference type="Pfam" id="PF05936">
    <property type="entry name" value="T6SS_VasE"/>
    <property type="match status" value="1"/>
</dbReference>
<dbReference type="RefSeq" id="WP_045229375.1">
    <property type="nucleotide sequence ID" value="NZ_BBJU01000007.1"/>
</dbReference>
<dbReference type="InterPro" id="IPR010263">
    <property type="entry name" value="T6SS_TssK"/>
</dbReference>
<gene>
    <name evidence="1" type="ORF">RRU01S_07_03590</name>
</gene>
<proteinExistence type="predicted"/>
<accession>A0A081CT38</accession>
<protein>
    <submittedName>
        <fullName evidence="1">Putative type VI secretion protein</fullName>
    </submittedName>
</protein>
<dbReference type="PANTHER" id="PTHR35566">
    <property type="entry name" value="BLR3599 PROTEIN"/>
    <property type="match status" value="1"/>
</dbReference>
<dbReference type="Proteomes" id="UP000028701">
    <property type="component" value="Unassembled WGS sequence"/>
</dbReference>
<reference evidence="1 2" key="1">
    <citation type="submission" date="2014-08" db="EMBL/GenBank/DDBJ databases">
        <title>Whole genome shotgun sequence of Rhizobium rubi NBRC 13261.</title>
        <authorList>
            <person name="Katano-Makiyama Y."/>
            <person name="Hosoyama A."/>
            <person name="Hashimoto M."/>
            <person name="Hosoyama Y."/>
            <person name="Noguchi M."/>
            <person name="Tsuchikane K."/>
            <person name="Uohara A."/>
            <person name="Ohji S."/>
            <person name="Ichikawa N."/>
            <person name="Kimura A."/>
            <person name="Yamazoe A."/>
            <person name="Fujita N."/>
        </authorList>
    </citation>
    <scope>NUCLEOTIDE SEQUENCE [LARGE SCALE GENOMIC DNA]</scope>
    <source>
        <strain evidence="1 2">NBRC 13261</strain>
    </source>
</reference>
<comment type="caution">
    <text evidence="1">The sequence shown here is derived from an EMBL/GenBank/DDBJ whole genome shotgun (WGS) entry which is preliminary data.</text>
</comment>
<evidence type="ECO:0000313" key="2">
    <source>
        <dbReference type="Proteomes" id="UP000028701"/>
    </source>
</evidence>
<evidence type="ECO:0000313" key="1">
    <source>
        <dbReference type="EMBL" id="GAK69834.1"/>
    </source>
</evidence>
<organism evidence="1 2">
    <name type="scientific">Agrobacterium rubi TR3 = NBRC 13261</name>
    <dbReference type="NCBI Taxonomy" id="1368415"/>
    <lineage>
        <taxon>Bacteria</taxon>
        <taxon>Pseudomonadati</taxon>
        <taxon>Pseudomonadota</taxon>
        <taxon>Alphaproteobacteria</taxon>
        <taxon>Hyphomicrobiales</taxon>
        <taxon>Rhizobiaceae</taxon>
        <taxon>Rhizobium/Agrobacterium group</taxon>
        <taxon>Agrobacterium</taxon>
    </lineage>
</organism>
<dbReference type="OrthoDB" id="9775333at2"/>